<dbReference type="AlphaFoldDB" id="A0A6A3Y5D5"/>
<accession>A0A6A3Y5D5</accession>
<evidence type="ECO:0000313" key="6">
    <source>
        <dbReference type="EMBL" id="KAE8938333.1"/>
    </source>
</evidence>
<protein>
    <recommendedName>
        <fullName evidence="5">Protein kinase domain-containing protein</fullName>
    </recommendedName>
</protein>
<keyword evidence="1" id="KW-0808">Transferase</keyword>
<gene>
    <name evidence="12" type="ORF">PF001_g7952</name>
    <name evidence="11" type="ORF">PF002_g9884</name>
    <name evidence="10" type="ORF">PF004_g9662</name>
    <name evidence="9" type="ORF">PF005_g10562</name>
    <name evidence="8" type="ORF">PF007_g4725</name>
    <name evidence="6" type="ORF">PF009_g11782</name>
    <name evidence="7" type="ORF">PF010_g9984</name>
</gene>
<evidence type="ECO:0000313" key="7">
    <source>
        <dbReference type="EMBL" id="KAE9113686.1"/>
    </source>
</evidence>
<dbReference type="EMBL" id="QXFX01000492">
    <property type="protein sequence ID" value="KAE9113686.1"/>
    <property type="molecule type" value="Genomic_DNA"/>
</dbReference>
<evidence type="ECO:0000313" key="16">
    <source>
        <dbReference type="Proteomes" id="UP000440367"/>
    </source>
</evidence>
<dbReference type="Proteomes" id="UP000429523">
    <property type="component" value="Unassembled WGS sequence"/>
</dbReference>
<evidence type="ECO:0000313" key="11">
    <source>
        <dbReference type="EMBL" id="KAE9240193.1"/>
    </source>
</evidence>
<dbReference type="EMBL" id="QXGB01000505">
    <property type="protein sequence ID" value="KAE9212506.1"/>
    <property type="molecule type" value="Genomic_DNA"/>
</dbReference>
<dbReference type="OrthoDB" id="5966500at2759"/>
<dbReference type="InterPro" id="IPR051681">
    <property type="entry name" value="Ser/Thr_Kinases-Pseudokinases"/>
</dbReference>
<evidence type="ECO:0000313" key="9">
    <source>
        <dbReference type="EMBL" id="KAE9212506.1"/>
    </source>
</evidence>
<dbReference type="EMBL" id="QXGF01000566">
    <property type="protein sequence ID" value="KAE8938333.1"/>
    <property type="molecule type" value="Genomic_DNA"/>
</dbReference>
<keyword evidence="14" id="KW-1185">Reference proteome</keyword>
<keyword evidence="1" id="KW-0723">Serine/threonine-protein kinase</keyword>
<dbReference type="EMBL" id="QXGC01000481">
    <property type="protein sequence ID" value="KAE9233384.1"/>
    <property type="molecule type" value="Genomic_DNA"/>
</dbReference>
<dbReference type="Proteomes" id="UP000488956">
    <property type="component" value="Unassembled WGS sequence"/>
</dbReference>
<reference evidence="13 14" key="1">
    <citation type="submission" date="2018-08" db="EMBL/GenBank/DDBJ databases">
        <title>Genomic investigation of the strawberry pathogen Phytophthora fragariae indicates pathogenicity is determined by transcriptional variation in three key races.</title>
        <authorList>
            <person name="Adams T.M."/>
            <person name="Armitage A.D."/>
            <person name="Sobczyk M.K."/>
            <person name="Bates H.J."/>
            <person name="Dunwell J.M."/>
            <person name="Nellist C.F."/>
            <person name="Harrison R.J."/>
        </authorList>
    </citation>
    <scope>NUCLEOTIDE SEQUENCE [LARGE SCALE GENOMIC DNA]</scope>
    <source>
        <strain evidence="12 15">A4</strain>
        <strain evidence="11 16">BC-1</strain>
        <strain evidence="10 18">BC-23</strain>
        <strain evidence="9 14">NOV-27</strain>
        <strain evidence="8 17">NOV-71</strain>
        <strain evidence="6 13">NOV-9</strain>
        <strain evidence="7 19">ONT-3</strain>
    </source>
</reference>
<evidence type="ECO:0000256" key="4">
    <source>
        <dbReference type="PROSITE-ProRule" id="PRU10141"/>
    </source>
</evidence>
<dbReference type="InterPro" id="IPR008271">
    <property type="entry name" value="Ser/Thr_kinase_AS"/>
</dbReference>
<feature type="domain" description="Protein kinase" evidence="5">
    <location>
        <begin position="177"/>
        <end position="461"/>
    </location>
</feature>
<evidence type="ECO:0000313" key="8">
    <source>
        <dbReference type="EMBL" id="KAE9129876.1"/>
    </source>
</evidence>
<dbReference type="PROSITE" id="PS00107">
    <property type="entry name" value="PROTEIN_KINASE_ATP"/>
    <property type="match status" value="1"/>
</dbReference>
<keyword evidence="3 4" id="KW-0067">ATP-binding</keyword>
<dbReference type="GO" id="GO:0004674">
    <property type="term" value="F:protein serine/threonine kinase activity"/>
    <property type="evidence" value="ECO:0007669"/>
    <property type="project" value="UniProtKB-KW"/>
</dbReference>
<keyword evidence="2 4" id="KW-0547">Nucleotide-binding</keyword>
<dbReference type="Proteomes" id="UP000440367">
    <property type="component" value="Unassembled WGS sequence"/>
</dbReference>
<dbReference type="PROSITE" id="PS50011">
    <property type="entry name" value="PROTEIN_KINASE_DOM"/>
    <property type="match status" value="2"/>
</dbReference>
<evidence type="ECO:0000256" key="2">
    <source>
        <dbReference type="ARBA" id="ARBA00022741"/>
    </source>
</evidence>
<dbReference type="SUPFAM" id="SSF56112">
    <property type="entry name" value="Protein kinase-like (PK-like)"/>
    <property type="match status" value="2"/>
</dbReference>
<dbReference type="Proteomes" id="UP000433483">
    <property type="component" value="Unassembled WGS sequence"/>
</dbReference>
<evidence type="ECO:0000259" key="5">
    <source>
        <dbReference type="PROSITE" id="PS50011"/>
    </source>
</evidence>
<dbReference type="Gene3D" id="3.30.200.20">
    <property type="entry name" value="Phosphorylase Kinase, domain 1"/>
    <property type="match status" value="1"/>
</dbReference>
<organism evidence="9 14">
    <name type="scientific">Phytophthora fragariae</name>
    <dbReference type="NCBI Taxonomy" id="53985"/>
    <lineage>
        <taxon>Eukaryota</taxon>
        <taxon>Sar</taxon>
        <taxon>Stramenopiles</taxon>
        <taxon>Oomycota</taxon>
        <taxon>Peronosporomycetes</taxon>
        <taxon>Peronosporales</taxon>
        <taxon>Peronosporaceae</taxon>
        <taxon>Phytophthora</taxon>
    </lineage>
</organism>
<proteinExistence type="predicted"/>
<evidence type="ECO:0000313" key="12">
    <source>
        <dbReference type="EMBL" id="KAE9315109.1"/>
    </source>
</evidence>
<dbReference type="Pfam" id="PF07714">
    <property type="entry name" value="PK_Tyr_Ser-Thr"/>
    <property type="match status" value="1"/>
</dbReference>
<evidence type="ECO:0000313" key="15">
    <source>
        <dbReference type="Proteomes" id="UP000437068"/>
    </source>
</evidence>
<dbReference type="EMBL" id="QXGD01000421">
    <property type="protein sequence ID" value="KAE9240193.1"/>
    <property type="molecule type" value="Genomic_DNA"/>
</dbReference>
<evidence type="ECO:0000313" key="17">
    <source>
        <dbReference type="Proteomes" id="UP000441208"/>
    </source>
</evidence>
<dbReference type="GO" id="GO:0005524">
    <property type="term" value="F:ATP binding"/>
    <property type="evidence" value="ECO:0007669"/>
    <property type="project" value="UniProtKB-UniRule"/>
</dbReference>
<dbReference type="PANTHER" id="PTHR44329">
    <property type="entry name" value="SERINE/THREONINE-PROTEIN KINASE TNNI3K-RELATED"/>
    <property type="match status" value="1"/>
</dbReference>
<dbReference type="EMBL" id="QXGE01000350">
    <property type="protein sequence ID" value="KAE9315109.1"/>
    <property type="molecule type" value="Genomic_DNA"/>
</dbReference>
<evidence type="ECO:0000256" key="3">
    <source>
        <dbReference type="ARBA" id="ARBA00022840"/>
    </source>
</evidence>
<comment type="caution">
    <text evidence="9">The sequence shown here is derived from an EMBL/GenBank/DDBJ whole genome shotgun (WGS) entry which is preliminary data.</text>
</comment>
<evidence type="ECO:0000256" key="1">
    <source>
        <dbReference type="ARBA" id="ARBA00022527"/>
    </source>
</evidence>
<dbReference type="Proteomes" id="UP000476176">
    <property type="component" value="Unassembled WGS sequence"/>
</dbReference>
<dbReference type="PANTHER" id="PTHR44329:SF214">
    <property type="entry name" value="PROTEIN KINASE DOMAIN-CONTAINING PROTEIN"/>
    <property type="match status" value="1"/>
</dbReference>
<evidence type="ECO:0000313" key="10">
    <source>
        <dbReference type="EMBL" id="KAE9233384.1"/>
    </source>
</evidence>
<dbReference type="SMART" id="SM00220">
    <property type="entry name" value="S_TKc"/>
    <property type="match status" value="1"/>
</dbReference>
<evidence type="ECO:0000313" key="18">
    <source>
        <dbReference type="Proteomes" id="UP000476176"/>
    </source>
</evidence>
<dbReference type="Gene3D" id="1.10.510.10">
    <property type="entry name" value="Transferase(Phosphotransferase) domain 1"/>
    <property type="match status" value="2"/>
</dbReference>
<keyword evidence="1" id="KW-0418">Kinase</keyword>
<evidence type="ECO:0000313" key="19">
    <source>
        <dbReference type="Proteomes" id="UP000488956"/>
    </source>
</evidence>
<sequence length="959" mass="109383">MTTTMSKTMKSFWMDSKIPEDSRWHSKHEGDFRTTDRLADHFVGKLRDECRDEVSEVAIMVRFTRLLKEALDSYESQTNQLLKLADTGRVVTLLHGSINSALDTIDIHDPDVREDWHSHLLIEREDRLQVFKDFIKDDEQVMAALGNKNQQLEIVTLLRYCVEKYHDGLTPFAGKDEKYRDKLTSGELDTIAMVYDVVAQKAGIVSGKLPEWFVTSDHEWAWVSKAKLEDSKLGWEDIAREKDADEKVSDEVRGEVCEEVCVRLASIWTELNHPHLRKFYGASYVGKPFVIHESCFTPTYEKNVWRYLANCALGLQYVHDRGLVYHDVFPATLLSTYSERRGVLDGLGLVPRSRVDRSRAIGNSNVYGNQADDQETAVSFDVLRFGMAVFFLLLGARNSNLPGATRDKTFDSWKHKTSTRLPEVKPGFISDEEWDILQDLCAESPVDRAKLEDLVFKMELLAKDEAQDDANQTQQEMPDISSYVIPSYGSTVRELLDELLEEHEEDFTPMDQSVFNRLEDVYNQLENAGELPEILVEDFSLLVCAFFQKVEAFTSDSSDASIQIASQSVAGQNYHFHHQLDHLVQTFPQLQGMDTVHRWQPTWDKAQQDQRDVFLEYLKNPSTFLRKTSRPEDIAMLRFEAQTRAGAYAPDVAEAMNMVLKEAEERGIKSASTIPKWFIPNYQVKLEKRIGDGGFAFVNLGKWFGTDVVVKRLKPGEVNEESREQFRREADLWFTLNHSNLIKLYGACYEGVQPFFVCERATRQTLTDYLKPENGRRRELWFRLLQAALGIEHLHDHNIVHGDLKNDNILVCDGGAAKIADFGLSVLGTNPKPKLTTKAVRWVAPECLMDDAPTFASDIYAFGMCIIEAVTGTLPWGRNMPDNAVIYAVKDKKTIPERPAIFKDKEWDLVQRMCRWDPQKRIGIGAVIKILEDIGVSNLIETGGKIGPTKIDAKTRSKS</sequence>
<dbReference type="InterPro" id="IPR017441">
    <property type="entry name" value="Protein_kinase_ATP_BS"/>
</dbReference>
<feature type="binding site" evidence="4">
    <location>
        <position position="711"/>
    </location>
    <ligand>
        <name>ATP</name>
        <dbReference type="ChEBI" id="CHEBI:30616"/>
    </ligand>
</feature>
<evidence type="ECO:0000313" key="13">
    <source>
        <dbReference type="Proteomes" id="UP000429523"/>
    </source>
</evidence>
<dbReference type="InterPro" id="IPR000719">
    <property type="entry name" value="Prot_kinase_dom"/>
</dbReference>
<dbReference type="InterPro" id="IPR011009">
    <property type="entry name" value="Kinase-like_dom_sf"/>
</dbReference>
<dbReference type="Proteomes" id="UP000441208">
    <property type="component" value="Unassembled WGS sequence"/>
</dbReference>
<dbReference type="InterPro" id="IPR001245">
    <property type="entry name" value="Ser-Thr/Tyr_kinase_cat_dom"/>
</dbReference>
<evidence type="ECO:0000313" key="14">
    <source>
        <dbReference type="Proteomes" id="UP000433483"/>
    </source>
</evidence>
<name>A0A6A3Y5D5_9STRA</name>
<feature type="domain" description="Protein kinase" evidence="5">
    <location>
        <begin position="684"/>
        <end position="934"/>
    </location>
</feature>
<dbReference type="Proteomes" id="UP000437068">
    <property type="component" value="Unassembled WGS sequence"/>
</dbReference>
<dbReference type="PROSITE" id="PS00108">
    <property type="entry name" value="PROTEIN_KINASE_ST"/>
    <property type="match status" value="1"/>
</dbReference>
<dbReference type="EMBL" id="QXFZ01000153">
    <property type="protein sequence ID" value="KAE9129876.1"/>
    <property type="molecule type" value="Genomic_DNA"/>
</dbReference>